<dbReference type="EMBL" id="MH549643">
    <property type="protein sequence ID" value="AZU95840.1"/>
    <property type="molecule type" value="Genomic_DNA"/>
</dbReference>
<protein>
    <submittedName>
        <fullName evidence="1">Cytochrome b6/f subunit N</fullName>
    </submittedName>
</protein>
<proteinExistence type="predicted"/>
<sequence>MDIVNTARAVSMVVSTFSLPPVARGRSGPQ</sequence>
<accession>A0A3T0IAW9</accession>
<dbReference type="AlphaFoldDB" id="A0A3T0IAW9"/>
<dbReference type="Pfam" id="PF03742">
    <property type="entry name" value="PetN"/>
    <property type="match status" value="1"/>
</dbReference>
<evidence type="ECO:0000313" key="1">
    <source>
        <dbReference type="EMBL" id="AZU95840.1"/>
    </source>
</evidence>
<dbReference type="GeneID" id="39109949"/>
<keyword evidence="1" id="KW-0934">Plastid</keyword>
<name>A0A3T0IAW9_9TRAC</name>
<dbReference type="RefSeq" id="YP_009555723.1">
    <property type="nucleotide sequence ID" value="NC_040926.1"/>
</dbReference>
<organism evidence="1">
    <name type="scientific">Selaginella kraussiana</name>
    <dbReference type="NCBI Taxonomy" id="81964"/>
    <lineage>
        <taxon>Eukaryota</taxon>
        <taxon>Viridiplantae</taxon>
        <taxon>Streptophyta</taxon>
        <taxon>Embryophyta</taxon>
        <taxon>Tracheophyta</taxon>
        <taxon>Lycopodiopsida</taxon>
        <taxon>Selaginellales</taxon>
        <taxon>Selaginellaceae</taxon>
        <taxon>Selaginella</taxon>
    </lineage>
</organism>
<dbReference type="GO" id="GO:0009512">
    <property type="term" value="C:cytochrome b6f complex"/>
    <property type="evidence" value="ECO:0007669"/>
    <property type="project" value="InterPro"/>
</dbReference>
<dbReference type="InterPro" id="IPR005497">
    <property type="entry name" value="Cytochrome_b6-f_cplx_su8"/>
</dbReference>
<dbReference type="GO" id="GO:0017004">
    <property type="term" value="P:cytochrome complex assembly"/>
    <property type="evidence" value="ECO:0007669"/>
    <property type="project" value="InterPro"/>
</dbReference>
<geneLocation type="plastid" evidence="1"/>
<gene>
    <name evidence="1" type="primary">petN</name>
</gene>
<reference evidence="1" key="1">
    <citation type="journal article" date="2018" name="New Phytol.">
        <title>Lycophyte plastid genomics: extreme variation in GC, gene and intron content and multiple inversions between a direct and inverted orientation of the rRNA repeat.</title>
        <authorList>
            <person name="Mower J.P."/>
            <person name="Ma P.F."/>
            <person name="Grewe F."/>
            <person name="Taylor A."/>
            <person name="Michael T.P."/>
            <person name="VanBuren R."/>
            <person name="Qiu Y.L."/>
        </authorList>
    </citation>
    <scope>NUCLEOTIDE SEQUENCE</scope>
</reference>